<evidence type="ECO:0000313" key="3">
    <source>
        <dbReference type="Proteomes" id="UP000002729"/>
    </source>
</evidence>
<dbReference type="RefSeq" id="XP_009042698.1">
    <property type="nucleotide sequence ID" value="XM_009044450.1"/>
</dbReference>
<sequence length="847" mass="96304">MAAAAAGAPVPRGPLVLPVPLVFRNPEAGQWYHAIKAMGWHYERLCMWMANARMELVEATTLRQQLAAAEARAKQLQDNLDKIEKKKKDEQRKRKNQNRNVSRLLNGVTGKYGDEDGTDFIDQSQCSEDLIKWVKAMIACTPGYGREQRKKLLNELFQKAWNGLYAQERLLAMQKAMKLQPRQVVWHMTDKPRSVNDSGMGGIRECLGLEAKAECFLPAKSAISRERKIMDEGVKSMMNIQYSCISVNDDTFSVGTVKDFLVVLFRAFKVHLIRQGDHVYVLMVCFDGAPMTKNRGLILMSFRLIDPRTNKTIFETPQSRKFCFPFAGTWNCENATNMRSAFGGHMSELLHLSDVGLDYDGHVVPFQVPIGTDKKAEWLGYDGVGGGLGTSVKWADPKTPVLLVLRTIGMPFGCGCCGNEKCHHWKWAPTRVKTKRDELFASTAALLENDDFMRLVMPICVVVEDLQREIINRKIFLPKALSKMKEAELRACLQRHCKITMPAHGHTDGFVNELTDVEVGYQLELFGYDGLPTRNLLQNVIEAADLIRRADVYLTFPWGTSAMWGPDPELVAEDALHLILRMMPTANHICLSWPLVHKDARAEERMLMASQAIRRKTSISWYKAAWLDGSSNTDIIKQSFGDSDSMKLLDAWQDTDILKMKPTKKPGDEGYQAELEKDADRLQYHADQWWHFASKHVGEKVLTSYGHSLKCGNFSRFMKKWGYLIYYSADAVEQTNDDAIVITQTKSHKFGVKGQSPGRGQVMVSQAEDIARWCGRKIAYATGMDKEIYAAHEARLLRRRNEASQRIRSLFIPRKPGARNRKTRKLQHMRRDLTRDGELLDIRKVFS</sequence>
<feature type="compositionally biased region" description="Basic and acidic residues" evidence="1">
    <location>
        <begin position="82"/>
        <end position="92"/>
    </location>
</feature>
<protein>
    <submittedName>
        <fullName evidence="2">Uncharacterized protein</fullName>
    </submittedName>
</protein>
<feature type="region of interest" description="Disordered" evidence="1">
    <location>
        <begin position="82"/>
        <end position="110"/>
    </location>
</feature>
<reference evidence="2 3" key="1">
    <citation type="journal article" date="2011" name="Proc. Natl. Acad. Sci. U.S.A.">
        <title>Niche of harmful alga Aureococcus anophagefferens revealed through ecogenomics.</title>
        <authorList>
            <person name="Gobler C.J."/>
            <person name="Berry D.L."/>
            <person name="Dyhrman S.T."/>
            <person name="Wilhelm S.W."/>
            <person name="Salamov A."/>
            <person name="Lobanov A.V."/>
            <person name="Zhang Y."/>
            <person name="Collier J.L."/>
            <person name="Wurch L.L."/>
            <person name="Kustka A.B."/>
            <person name="Dill B.D."/>
            <person name="Shah M."/>
            <person name="VerBerkmoes N.C."/>
            <person name="Kuo A."/>
            <person name="Terry A."/>
            <person name="Pangilinan J."/>
            <person name="Lindquist E.A."/>
            <person name="Lucas S."/>
            <person name="Paulsen I.T."/>
            <person name="Hattenrath-Lehmann T.K."/>
            <person name="Talmage S.C."/>
            <person name="Walker E.A."/>
            <person name="Koch F."/>
            <person name="Burson A.M."/>
            <person name="Marcoval M.A."/>
            <person name="Tang Y.Z."/>
            <person name="Lecleir G.R."/>
            <person name="Coyne K.J."/>
            <person name="Berg G.M."/>
            <person name="Bertrand E.M."/>
            <person name="Saito M.A."/>
            <person name="Gladyshev V.N."/>
            <person name="Grigoriev I.V."/>
        </authorList>
    </citation>
    <scope>NUCLEOTIDE SEQUENCE [LARGE SCALE GENOMIC DNA]</scope>
    <source>
        <strain evidence="3">CCMP 1984</strain>
    </source>
</reference>
<name>F0YQK6_AURAN</name>
<dbReference type="GeneID" id="20226982"/>
<evidence type="ECO:0000256" key="1">
    <source>
        <dbReference type="SAM" id="MobiDB-lite"/>
    </source>
</evidence>
<dbReference type="AlphaFoldDB" id="F0YQK6"/>
<dbReference type="KEGG" id="aaf:AURANDRAFT_68727"/>
<gene>
    <name evidence="2" type="ORF">AURANDRAFT_68727</name>
</gene>
<dbReference type="InParanoid" id="F0YQK6"/>
<proteinExistence type="predicted"/>
<dbReference type="EMBL" id="GL833415">
    <property type="protein sequence ID" value="EGB02602.1"/>
    <property type="molecule type" value="Genomic_DNA"/>
</dbReference>
<dbReference type="OrthoDB" id="10628261at2759"/>
<evidence type="ECO:0000313" key="2">
    <source>
        <dbReference type="EMBL" id="EGB02602.1"/>
    </source>
</evidence>
<accession>F0YQK6</accession>
<dbReference type="Proteomes" id="UP000002729">
    <property type="component" value="Unassembled WGS sequence"/>
</dbReference>
<organism evidence="3">
    <name type="scientific">Aureococcus anophagefferens</name>
    <name type="common">Harmful bloom alga</name>
    <dbReference type="NCBI Taxonomy" id="44056"/>
    <lineage>
        <taxon>Eukaryota</taxon>
        <taxon>Sar</taxon>
        <taxon>Stramenopiles</taxon>
        <taxon>Ochrophyta</taxon>
        <taxon>Pelagophyceae</taxon>
        <taxon>Pelagomonadales</taxon>
        <taxon>Pelagomonadaceae</taxon>
        <taxon>Aureococcus</taxon>
    </lineage>
</organism>
<keyword evidence="3" id="KW-1185">Reference proteome</keyword>